<feature type="non-terminal residue" evidence="10">
    <location>
        <position position="242"/>
    </location>
</feature>
<keyword evidence="6 8" id="KW-0720">Serine protease</keyword>
<dbReference type="GO" id="GO:0004252">
    <property type="term" value="F:serine-type endopeptidase activity"/>
    <property type="evidence" value="ECO:0007669"/>
    <property type="project" value="InterPro"/>
</dbReference>
<gene>
    <name evidence="10" type="primary">Acr_7</name>
    <name evidence="10" type="ORF">RHICYA_R13638</name>
</gene>
<accession>A0A7L1NNJ6</accession>
<dbReference type="SUPFAM" id="SSF50494">
    <property type="entry name" value="Trypsin-like serine proteases"/>
    <property type="match status" value="1"/>
</dbReference>
<dbReference type="PANTHER" id="PTHR24252">
    <property type="entry name" value="ACROSIN-RELATED"/>
    <property type="match status" value="1"/>
</dbReference>
<dbReference type="PROSITE" id="PS50240">
    <property type="entry name" value="TRYPSIN_DOM"/>
    <property type="match status" value="1"/>
</dbReference>
<evidence type="ECO:0000256" key="4">
    <source>
        <dbReference type="ARBA" id="ARBA00022670"/>
    </source>
</evidence>
<keyword evidence="7" id="KW-1015">Disulfide bond</keyword>
<dbReference type="PRINTS" id="PR00722">
    <property type="entry name" value="CHYMOTRYPSIN"/>
</dbReference>
<organism evidence="10 11">
    <name type="scientific">Rhinopomastus cyanomelas</name>
    <name type="common">Common scimitarbill</name>
    <dbReference type="NCBI Taxonomy" id="113115"/>
    <lineage>
        <taxon>Eukaryota</taxon>
        <taxon>Metazoa</taxon>
        <taxon>Chordata</taxon>
        <taxon>Craniata</taxon>
        <taxon>Vertebrata</taxon>
        <taxon>Euteleostomi</taxon>
        <taxon>Archelosauria</taxon>
        <taxon>Archosauria</taxon>
        <taxon>Dinosauria</taxon>
        <taxon>Saurischia</taxon>
        <taxon>Theropoda</taxon>
        <taxon>Coelurosauria</taxon>
        <taxon>Aves</taxon>
        <taxon>Neognathae</taxon>
        <taxon>Neoaves</taxon>
        <taxon>Telluraves</taxon>
        <taxon>Coraciimorphae</taxon>
        <taxon>Bucerotiformes</taxon>
        <taxon>Rhinopomastidae</taxon>
        <taxon>Rhinopomastus</taxon>
    </lineage>
</organism>
<dbReference type="EC" id="3.4.21.10" evidence="2"/>
<keyword evidence="11" id="KW-1185">Reference proteome</keyword>
<evidence type="ECO:0000256" key="1">
    <source>
        <dbReference type="ARBA" id="ARBA00001656"/>
    </source>
</evidence>
<dbReference type="PROSITE" id="PS00135">
    <property type="entry name" value="TRYPSIN_SER"/>
    <property type="match status" value="1"/>
</dbReference>
<dbReference type="AlphaFoldDB" id="A0A7L1NNJ6"/>
<evidence type="ECO:0000256" key="6">
    <source>
        <dbReference type="ARBA" id="ARBA00022825"/>
    </source>
</evidence>
<comment type="caution">
    <text evidence="10">The sequence shown here is derived from an EMBL/GenBank/DDBJ whole genome shotgun (WGS) entry which is preliminary data.</text>
</comment>
<proteinExistence type="predicted"/>
<dbReference type="Gene3D" id="2.40.10.10">
    <property type="entry name" value="Trypsin-like serine proteases"/>
    <property type="match status" value="2"/>
</dbReference>
<feature type="domain" description="Peptidase S1" evidence="9">
    <location>
        <begin position="2"/>
        <end position="242"/>
    </location>
</feature>
<dbReference type="InterPro" id="IPR033116">
    <property type="entry name" value="TRYPSIN_SER"/>
</dbReference>
<evidence type="ECO:0000256" key="5">
    <source>
        <dbReference type="ARBA" id="ARBA00022801"/>
    </source>
</evidence>
<evidence type="ECO:0000256" key="7">
    <source>
        <dbReference type="ARBA" id="ARBA00023157"/>
    </source>
</evidence>
<keyword evidence="5 8" id="KW-0378">Hydrolase</keyword>
<name>A0A7L1NNJ6_RHICY</name>
<evidence type="ECO:0000256" key="8">
    <source>
        <dbReference type="RuleBase" id="RU363034"/>
    </source>
</evidence>
<sequence>RIVGGSAAQPGAWPWIVSIQDPWRPGTGHICGGSLISDQWVLTAAHCFIHARNITLWRVVAGTNHLTKLGPEAQLRRIKRLLTHENYSSVTEANDIALVQLNQPVKCGYYVQMACLPDHSVRVPDMTNCYISGWGSTTARSSGSVDILQDAHVYLISGQVCNSSYWYAGTIHTHNLCAGYPEGGIDTCQGDSGGPLLCQEDNTDYYWLVGVTSWGKGCGRAMQPGVYTATQYFYEWILVHMG</sequence>
<dbReference type="PROSITE" id="PS00134">
    <property type="entry name" value="TRYPSIN_HIS"/>
    <property type="match status" value="1"/>
</dbReference>
<reference evidence="10 11" key="1">
    <citation type="submission" date="2019-09" db="EMBL/GenBank/DDBJ databases">
        <title>Bird 10,000 Genomes (B10K) Project - Family phase.</title>
        <authorList>
            <person name="Zhang G."/>
        </authorList>
    </citation>
    <scope>NUCLEOTIDE SEQUENCE [LARGE SCALE GENOMIC DNA]</scope>
    <source>
        <strain evidence="10">B10K-DU-002-35</strain>
        <tissue evidence="10">Muscle</tissue>
    </source>
</reference>
<comment type="catalytic activity">
    <reaction evidence="1">
        <text>Preferential cleavage: Arg-|-Xaa, Lys-|-Xaa.</text>
        <dbReference type="EC" id="3.4.21.10"/>
    </reaction>
</comment>
<evidence type="ECO:0000259" key="9">
    <source>
        <dbReference type="PROSITE" id="PS50240"/>
    </source>
</evidence>
<dbReference type="SMART" id="SM00020">
    <property type="entry name" value="Tryp_SPc"/>
    <property type="match status" value="1"/>
</dbReference>
<feature type="non-terminal residue" evidence="10">
    <location>
        <position position="1"/>
    </location>
</feature>
<evidence type="ECO:0000313" key="11">
    <source>
        <dbReference type="Proteomes" id="UP000565785"/>
    </source>
</evidence>
<dbReference type="InterPro" id="IPR018114">
    <property type="entry name" value="TRYPSIN_HIS"/>
</dbReference>
<dbReference type="InterPro" id="IPR009003">
    <property type="entry name" value="Peptidase_S1_PA"/>
</dbReference>
<dbReference type="CDD" id="cd00190">
    <property type="entry name" value="Tryp_SPc"/>
    <property type="match status" value="1"/>
</dbReference>
<evidence type="ECO:0000256" key="2">
    <source>
        <dbReference type="ARBA" id="ARBA00012050"/>
    </source>
</evidence>
<dbReference type="EMBL" id="VXBP01007306">
    <property type="protein sequence ID" value="NXO00514.1"/>
    <property type="molecule type" value="Genomic_DNA"/>
</dbReference>
<dbReference type="PANTHER" id="PTHR24252:SF8">
    <property type="entry name" value="ACROSIN"/>
    <property type="match status" value="1"/>
</dbReference>
<dbReference type="Pfam" id="PF00089">
    <property type="entry name" value="Trypsin"/>
    <property type="match status" value="1"/>
</dbReference>
<evidence type="ECO:0000256" key="3">
    <source>
        <dbReference type="ARBA" id="ARBA00017161"/>
    </source>
</evidence>
<dbReference type="FunFam" id="2.40.10.10:FF:000003">
    <property type="entry name" value="Transmembrane serine protease 3"/>
    <property type="match status" value="1"/>
</dbReference>
<dbReference type="InterPro" id="IPR043504">
    <property type="entry name" value="Peptidase_S1_PA_chymotrypsin"/>
</dbReference>
<protein>
    <recommendedName>
        <fullName evidence="3">Acrosin</fullName>
        <ecNumber evidence="2">3.4.21.10</ecNumber>
    </recommendedName>
</protein>
<dbReference type="GO" id="GO:0006508">
    <property type="term" value="P:proteolysis"/>
    <property type="evidence" value="ECO:0007669"/>
    <property type="project" value="UniProtKB-KW"/>
</dbReference>
<dbReference type="InterPro" id="IPR001314">
    <property type="entry name" value="Peptidase_S1A"/>
</dbReference>
<evidence type="ECO:0000313" key="10">
    <source>
        <dbReference type="EMBL" id="NXO00514.1"/>
    </source>
</evidence>
<dbReference type="GO" id="GO:0007340">
    <property type="term" value="P:acrosome reaction"/>
    <property type="evidence" value="ECO:0007669"/>
    <property type="project" value="TreeGrafter"/>
</dbReference>
<dbReference type="InterPro" id="IPR001254">
    <property type="entry name" value="Trypsin_dom"/>
</dbReference>
<dbReference type="Proteomes" id="UP000565785">
    <property type="component" value="Unassembled WGS sequence"/>
</dbReference>
<dbReference type="OrthoDB" id="6339452at2759"/>
<keyword evidence="4 8" id="KW-0645">Protease</keyword>